<accession>A0ACC3SAP3</accession>
<comment type="caution">
    <text evidence="1">The sequence shown here is derived from an EMBL/GenBank/DDBJ whole genome shotgun (WGS) entry which is preliminary data.</text>
</comment>
<keyword evidence="2" id="KW-1185">Reference proteome</keyword>
<reference evidence="1" key="1">
    <citation type="submission" date="2024-02" db="EMBL/GenBank/DDBJ databases">
        <title>Metagenome Assembled Genome of Zalaria obscura JY119.</title>
        <authorList>
            <person name="Vighnesh L."/>
            <person name="Jagadeeshwari U."/>
            <person name="Venkata Ramana C."/>
            <person name="Sasikala C."/>
        </authorList>
    </citation>
    <scope>NUCLEOTIDE SEQUENCE</scope>
    <source>
        <strain evidence="1">JY119</strain>
    </source>
</reference>
<name>A0ACC3SAP3_9PEZI</name>
<dbReference type="EMBL" id="JAMKPW020000024">
    <property type="protein sequence ID" value="KAK8205509.1"/>
    <property type="molecule type" value="Genomic_DNA"/>
</dbReference>
<sequence length="126" mass="14224">MRLDPEPSSLLQRQAPRLPAISPHLYATTPQARYGRHSRRSLCDRYDTVVTSLVPEHDCYSLECTRNELSHTVRTQDAFLPFRRLCQNQGSNGLGRPITGQFRLSCDRVGMSTQHDDSKSANGHGE</sequence>
<protein>
    <submittedName>
        <fullName evidence="1">Uncharacterized protein</fullName>
    </submittedName>
</protein>
<evidence type="ECO:0000313" key="2">
    <source>
        <dbReference type="Proteomes" id="UP001320706"/>
    </source>
</evidence>
<proteinExistence type="predicted"/>
<organism evidence="1 2">
    <name type="scientific">Zalaria obscura</name>
    <dbReference type="NCBI Taxonomy" id="2024903"/>
    <lineage>
        <taxon>Eukaryota</taxon>
        <taxon>Fungi</taxon>
        <taxon>Dikarya</taxon>
        <taxon>Ascomycota</taxon>
        <taxon>Pezizomycotina</taxon>
        <taxon>Dothideomycetes</taxon>
        <taxon>Dothideomycetidae</taxon>
        <taxon>Dothideales</taxon>
        <taxon>Zalariaceae</taxon>
        <taxon>Zalaria</taxon>
    </lineage>
</organism>
<evidence type="ECO:0000313" key="1">
    <source>
        <dbReference type="EMBL" id="KAK8205509.1"/>
    </source>
</evidence>
<gene>
    <name evidence="1" type="ORF">M8818_004878</name>
</gene>
<dbReference type="Proteomes" id="UP001320706">
    <property type="component" value="Unassembled WGS sequence"/>
</dbReference>